<dbReference type="GO" id="GO:0005524">
    <property type="term" value="F:ATP binding"/>
    <property type="evidence" value="ECO:0007669"/>
    <property type="project" value="InterPro"/>
</dbReference>
<reference evidence="2 3" key="1">
    <citation type="submission" date="2014-06" db="EMBL/GenBank/DDBJ databases">
        <authorList>
            <consortium name="DOE Joint Genome Institute"/>
            <person name="Kuo A."/>
            <person name="Kohler A."/>
            <person name="Nagy L.G."/>
            <person name="Floudas D."/>
            <person name="Copeland A."/>
            <person name="Barry K.W."/>
            <person name="Cichocki N."/>
            <person name="Veneault-Fourrey C."/>
            <person name="LaButti K."/>
            <person name="Lindquist E.A."/>
            <person name="Lipzen A."/>
            <person name="Lundell T."/>
            <person name="Morin E."/>
            <person name="Murat C."/>
            <person name="Sun H."/>
            <person name="Tunlid A."/>
            <person name="Henrissat B."/>
            <person name="Grigoriev I.V."/>
            <person name="Hibbett D.S."/>
            <person name="Martin F."/>
            <person name="Nordberg H.P."/>
            <person name="Cantor M.N."/>
            <person name="Hua S.X."/>
        </authorList>
    </citation>
    <scope>NUCLEOTIDE SEQUENCE [LARGE SCALE GENOMIC DNA]</scope>
    <source>
        <strain evidence="2 3">ATCC 200175</strain>
    </source>
</reference>
<keyword evidence="3" id="KW-1185">Reference proteome</keyword>
<evidence type="ECO:0000259" key="1">
    <source>
        <dbReference type="PROSITE" id="PS50011"/>
    </source>
</evidence>
<reference evidence="3" key="2">
    <citation type="submission" date="2015-01" db="EMBL/GenBank/DDBJ databases">
        <title>Evolutionary Origins and Diversification of the Mycorrhizal Mutualists.</title>
        <authorList>
            <consortium name="DOE Joint Genome Institute"/>
            <consortium name="Mycorrhizal Genomics Consortium"/>
            <person name="Kohler A."/>
            <person name="Kuo A."/>
            <person name="Nagy L.G."/>
            <person name="Floudas D."/>
            <person name="Copeland A."/>
            <person name="Barry K.W."/>
            <person name="Cichocki N."/>
            <person name="Veneault-Fourrey C."/>
            <person name="LaButti K."/>
            <person name="Lindquist E.A."/>
            <person name="Lipzen A."/>
            <person name="Lundell T."/>
            <person name="Morin E."/>
            <person name="Murat C."/>
            <person name="Riley R."/>
            <person name="Ohm R."/>
            <person name="Sun H."/>
            <person name="Tunlid A."/>
            <person name="Henrissat B."/>
            <person name="Grigoriev I.V."/>
            <person name="Hibbett D.S."/>
            <person name="Martin F."/>
        </authorList>
    </citation>
    <scope>NUCLEOTIDE SEQUENCE [LARGE SCALE GENOMIC DNA]</scope>
    <source>
        <strain evidence="3">ATCC 200175</strain>
    </source>
</reference>
<dbReference type="EMBL" id="KN819432">
    <property type="protein sequence ID" value="KIJ09820.1"/>
    <property type="molecule type" value="Genomic_DNA"/>
</dbReference>
<dbReference type="OrthoDB" id="4062651at2759"/>
<dbReference type="GO" id="GO:0004674">
    <property type="term" value="F:protein serine/threonine kinase activity"/>
    <property type="evidence" value="ECO:0007669"/>
    <property type="project" value="TreeGrafter"/>
</dbReference>
<dbReference type="PANTHER" id="PTHR44329:SF214">
    <property type="entry name" value="PROTEIN KINASE DOMAIN-CONTAINING PROTEIN"/>
    <property type="match status" value="1"/>
</dbReference>
<gene>
    <name evidence="2" type="ORF">PAXINDRAFT_172327</name>
</gene>
<dbReference type="HOGENOM" id="CLU_000288_7_18_1"/>
<sequence length="345" mass="38777">MSRPEHLQRLKSVAPNDRGLSGWLSKVSHFLVQLLHGYGATKTQEAVVAQWLDIDLGLIPQDLTGQIVGRERYPTAIGTFGDVWKCKYMFERHELTVAVKSIRGHRDDALRQDKIEILHEQVKLWKTLTHKNVLPVYGTALDFGPLPSLVCPWVNGGSLTHYLELHSNLSPAKKHKILLNISDGLCYLHSKEIMHGELNGGNVLMDTNGNAYLADFGFLPIVLAFRTAPYLSTAIGSSVRWAAPELFEVPKSTKGPPLQLSLHSDIYSFGSIMLQVLSGDIPYHALKRDNQVLYAIAKAMKPPRPETSNMSDEYWEFIQQCWSPRRENKRPSATNVATFLVAQRQ</sequence>
<dbReference type="Pfam" id="PF07714">
    <property type="entry name" value="PK_Tyr_Ser-Thr"/>
    <property type="match status" value="1"/>
</dbReference>
<dbReference type="Proteomes" id="UP000053647">
    <property type="component" value="Unassembled WGS sequence"/>
</dbReference>
<proteinExistence type="predicted"/>
<dbReference type="PROSITE" id="PS50011">
    <property type="entry name" value="PROTEIN_KINASE_DOM"/>
    <property type="match status" value="1"/>
</dbReference>
<dbReference type="Gene3D" id="1.10.510.10">
    <property type="entry name" value="Transferase(Phosphotransferase) domain 1"/>
    <property type="match status" value="1"/>
</dbReference>
<dbReference type="PANTHER" id="PTHR44329">
    <property type="entry name" value="SERINE/THREONINE-PROTEIN KINASE TNNI3K-RELATED"/>
    <property type="match status" value="1"/>
</dbReference>
<dbReference type="SUPFAM" id="SSF56112">
    <property type="entry name" value="Protein kinase-like (PK-like)"/>
    <property type="match status" value="1"/>
</dbReference>
<organism evidence="2 3">
    <name type="scientific">Paxillus involutus ATCC 200175</name>
    <dbReference type="NCBI Taxonomy" id="664439"/>
    <lineage>
        <taxon>Eukaryota</taxon>
        <taxon>Fungi</taxon>
        <taxon>Dikarya</taxon>
        <taxon>Basidiomycota</taxon>
        <taxon>Agaricomycotina</taxon>
        <taxon>Agaricomycetes</taxon>
        <taxon>Agaricomycetidae</taxon>
        <taxon>Boletales</taxon>
        <taxon>Paxilineae</taxon>
        <taxon>Paxillaceae</taxon>
        <taxon>Paxillus</taxon>
    </lineage>
</organism>
<feature type="domain" description="Protein kinase" evidence="1">
    <location>
        <begin position="69"/>
        <end position="340"/>
    </location>
</feature>
<accession>A0A0C9T282</accession>
<evidence type="ECO:0000313" key="3">
    <source>
        <dbReference type="Proteomes" id="UP000053647"/>
    </source>
</evidence>
<protein>
    <recommendedName>
        <fullName evidence="1">Protein kinase domain-containing protein</fullName>
    </recommendedName>
</protein>
<dbReference type="InterPro" id="IPR001245">
    <property type="entry name" value="Ser-Thr/Tyr_kinase_cat_dom"/>
</dbReference>
<dbReference type="InterPro" id="IPR000719">
    <property type="entry name" value="Prot_kinase_dom"/>
</dbReference>
<dbReference type="InterPro" id="IPR051681">
    <property type="entry name" value="Ser/Thr_Kinases-Pseudokinases"/>
</dbReference>
<dbReference type="InterPro" id="IPR011009">
    <property type="entry name" value="Kinase-like_dom_sf"/>
</dbReference>
<name>A0A0C9T282_PAXIN</name>
<dbReference type="AlphaFoldDB" id="A0A0C9T282"/>
<evidence type="ECO:0000313" key="2">
    <source>
        <dbReference type="EMBL" id="KIJ09820.1"/>
    </source>
</evidence>